<proteinExistence type="predicted"/>
<dbReference type="EMBL" id="VENJ01000013">
    <property type="protein sequence ID" value="MTJ05099.1"/>
    <property type="molecule type" value="Genomic_DNA"/>
</dbReference>
<dbReference type="Proteomes" id="UP000483078">
    <property type="component" value="Unassembled WGS sequence"/>
</dbReference>
<gene>
    <name evidence="1" type="ORF">FH759_10465</name>
</gene>
<dbReference type="RefSeq" id="WP_273249906.1">
    <property type="nucleotide sequence ID" value="NZ_VENJ01000013.1"/>
</dbReference>
<evidence type="ECO:0000313" key="1">
    <source>
        <dbReference type="EMBL" id="MTJ05099.1"/>
    </source>
</evidence>
<dbReference type="Gene3D" id="2.60.40.10">
    <property type="entry name" value="Immunoglobulins"/>
    <property type="match status" value="11"/>
</dbReference>
<name>A0A7C9LLW0_9RHOB</name>
<reference evidence="1 2" key="1">
    <citation type="submission" date="2019-06" db="EMBL/GenBank/DDBJ databases">
        <title>Enrichment of Autotrophic Halophilic Microorganisms from Red Sea Brine Pool Using Microbial Electrosynthesis System.</title>
        <authorList>
            <person name="Alqahtani M.F."/>
            <person name="Bajracharya S."/>
            <person name="Katuri K.P."/>
            <person name="Ali M."/>
            <person name="Saikaly P.E."/>
        </authorList>
    </citation>
    <scope>NUCLEOTIDE SEQUENCE [LARGE SCALE GENOMIC DNA]</scope>
    <source>
        <strain evidence="1">MES6</strain>
    </source>
</reference>
<sequence length="1706" mass="167754">MKFDQLLDADRAELGTKQNQAERRAFIRDWIDRNQKRLAATLGLGALALPALAHAQAAGGLVSLSDIQGVASVQQQAGGALNLTLTNGQVVQVAAVDVGVTANGALAISQAAADFVIELAAAQAGLAGGGIAAGAAGAGAAGLGLAGVALGAGGGGGDGDVGPTYYNLTDTTVSPPSIQDLIGTAPAGDAEDVKVTIGEGPDAVTLIAYQDGAGEWQLPVLSPALQQSVQNNLQGEQQASFTATKAGVDDLNNPIEEEVNAGSATIVVDTIPPVVAITTPIAVDGVINAAEQGNPLTVSGTSDAEDGQVVTVGFNGAQYTATVASGAWSTDIPAADLSGLSSGDTLALTADVSDAAGNPAVQATTSIDTDFVATVSIDAIGGVDGLVTVDQFFDLTVTGTSGGVEDNQMLTLTFGGTDYGPVAVTGGSWSVTIPQADMELFDTNVTSIAASVTVTDVAGNVATDSAIVATDFTAPPFQIDAPADGLVLNAATAVVDLDVTGATLANTDVTVTIDGVVKTTTADANGDWSVTFAAATDLPATDGAYQIAASGTLNGSAVGSVSNALGVDTVAPDVAITTPIAVDGVINAAEQGNPLTVSGTSDAEDGQEVTVGFNGAQYTATVASGAWSTDIPAADLSGLSSGDTLALTADVSDAAGNPAVQATTSIDTDFVATVSIDAIGGVDGLVTVDQFFDLTVTGTSGGVEDNQMLTLTFGGTDYGPVAVTGGSWSVTIPQADMELFDTNVTSIAASVTVTDVAGNVATDSAIVATDFTAPPFQIDAPADGLVLNAATAVVDLDVTGATLANTDVTVTIDGVVKTTTADANGDWSVTFAAATDLPATDGAYQIAASGTLNGSAVGSVSNALGVDTVAPDVAITTPIAVDGVINAAEQGNPLTVSGTSDAEDGQEVTVGFNGAQYTATVASGAWSTDIPAADLSGLSSGATLALTADVSDAAGNPAVQATTNIDTDFVAPTLAISDLGGISEGGTMLVADLLDGGGADLGTVTLSGISDANGLDVTVTIGSATPLTATVAGGVWSVEVATSTIRSELDGSATINASVSDAAGNTTPATLSFSADLIAPTLTVSDLGGVGSGGELNAADLLDGNGDLLTTVTLSGTSDEDGRDVTVTIGAATPLTATVAGGVWSVDVATSTILAELGGSATATIGASISDAAGNPTTANLGFGVDLSPSIDITTPASAIVLGLDQYEGGLTVDGDTVFAPETNTVTVEIVDGGNVVQATATGTVGADGTWTATFSAGDIAGLPDLASLSVKASVSNGYYPMAPATDSQAVTTDFEPVIVLNQVGDDGALILAGLDPNATTIDGTTRGVEDGQLVTVIVQDSGGTTLINDTTTVSGGQWSYAVPSAAIDALIVGETYSFTADVSNAAARAAATVSQDAVGYEEAASYLYASAEAGGELTLDIMADPRFELPADRGVALGEEVSFDTGVVSYLSTPAPTYATGLAALTNDTNAATGEVIFGATGFLDASIDLATDPLVQFAMNVENSSSIIELDINNSDTGNYTSVIGTANADILTAKANDTVLQGRGGDDSIDSTAPGANIVLFEAAIADNGTDAVTGFDVSGPLADRIGFVGLDHASLRGTGSEFQVVTGGDTVGADVGLLVFSTALGDAAAATIAIAVEGLDGLQDTDTLFVLAGDNTDASLISVDIGAGGAVTGTSIYADFDGIGALADATPQSIIGFEAYGP</sequence>
<evidence type="ECO:0000313" key="2">
    <source>
        <dbReference type="Proteomes" id="UP000483078"/>
    </source>
</evidence>
<organism evidence="1 2">
    <name type="scientific">Sediminimonas qiaohouensis</name>
    <dbReference type="NCBI Taxonomy" id="552061"/>
    <lineage>
        <taxon>Bacteria</taxon>
        <taxon>Pseudomonadati</taxon>
        <taxon>Pseudomonadota</taxon>
        <taxon>Alphaproteobacteria</taxon>
        <taxon>Rhodobacterales</taxon>
        <taxon>Roseobacteraceae</taxon>
        <taxon>Sediminimonas</taxon>
    </lineage>
</organism>
<dbReference type="InterPro" id="IPR013783">
    <property type="entry name" value="Ig-like_fold"/>
</dbReference>
<dbReference type="NCBIfam" id="NF033510">
    <property type="entry name" value="Ca_tandemer"/>
    <property type="match status" value="11"/>
</dbReference>
<accession>A0A7C9LLW0</accession>
<protein>
    <recommendedName>
        <fullName evidence="3">Ig-like domain-containing protein</fullName>
    </recommendedName>
</protein>
<comment type="caution">
    <text evidence="1">The sequence shown here is derived from an EMBL/GenBank/DDBJ whole genome shotgun (WGS) entry which is preliminary data.</text>
</comment>
<evidence type="ECO:0008006" key="3">
    <source>
        <dbReference type="Google" id="ProtNLM"/>
    </source>
</evidence>